<keyword evidence="8" id="KW-0479">Metal-binding</keyword>
<evidence type="ECO:0000256" key="12">
    <source>
        <dbReference type="ARBA" id="ARBA00022842"/>
    </source>
</evidence>
<name>D4F856_EDWTA</name>
<dbReference type="GO" id="GO:0046872">
    <property type="term" value="F:metal ion binding"/>
    <property type="evidence" value="ECO:0007669"/>
    <property type="project" value="UniProtKB-KW"/>
</dbReference>
<reference evidence="14 15" key="1">
    <citation type="submission" date="2010-02" db="EMBL/GenBank/DDBJ databases">
        <authorList>
            <person name="Weinstock G."/>
            <person name="Sodergren E."/>
            <person name="Clifton S."/>
            <person name="Fulton L."/>
            <person name="Fulton B."/>
            <person name="Courtney L."/>
            <person name="Fronick C."/>
            <person name="Harrison M."/>
            <person name="Strong C."/>
            <person name="Farmer C."/>
            <person name="Delahaunty K."/>
            <person name="Markovic C."/>
            <person name="Hall O."/>
            <person name="Minx P."/>
            <person name="Tomlinson C."/>
            <person name="Mitreva M."/>
            <person name="Nelson J."/>
            <person name="Hou S."/>
            <person name="Wollam A."/>
            <person name="Pepin K.H."/>
            <person name="Johnson M."/>
            <person name="Bhonagiri V."/>
            <person name="Zhang X."/>
            <person name="Suruliraj S."/>
            <person name="Warren W."/>
            <person name="Chinwalla A."/>
            <person name="Mardis E.R."/>
            <person name="Wilson R.K."/>
        </authorList>
    </citation>
    <scope>NUCLEOTIDE SEQUENCE [LARGE SCALE GENOMIC DNA]</scope>
    <source>
        <strain evidence="14 15">ATCC 23685</strain>
    </source>
</reference>
<dbReference type="GO" id="GO:0003993">
    <property type="term" value="F:acid phosphatase activity"/>
    <property type="evidence" value="ECO:0007669"/>
    <property type="project" value="UniProtKB-EC"/>
</dbReference>
<evidence type="ECO:0000256" key="8">
    <source>
        <dbReference type="ARBA" id="ARBA00022723"/>
    </source>
</evidence>
<evidence type="ECO:0000313" key="15">
    <source>
        <dbReference type="Proteomes" id="UP000003692"/>
    </source>
</evidence>
<evidence type="ECO:0000256" key="7">
    <source>
        <dbReference type="ARBA" id="ARBA00022113"/>
    </source>
</evidence>
<dbReference type="EMBL" id="ADGK01000251">
    <property type="protein sequence ID" value="EFE22048.1"/>
    <property type="molecule type" value="Genomic_DNA"/>
</dbReference>
<dbReference type="HOGENOM" id="CLU_081496_0_0_6"/>
<evidence type="ECO:0000256" key="11">
    <source>
        <dbReference type="ARBA" id="ARBA00022801"/>
    </source>
</evidence>
<evidence type="ECO:0000256" key="13">
    <source>
        <dbReference type="SAM" id="SignalP"/>
    </source>
</evidence>
<dbReference type="EC" id="3.1.3.2" evidence="6"/>
<dbReference type="SFLD" id="SFLDS00003">
    <property type="entry name" value="Haloacid_Dehalogenase"/>
    <property type="match status" value="1"/>
</dbReference>
<keyword evidence="12" id="KW-0460">Magnesium</keyword>
<dbReference type="SUPFAM" id="SSF56784">
    <property type="entry name" value="HAD-like"/>
    <property type="match status" value="1"/>
</dbReference>
<comment type="subunit">
    <text evidence="5">Homotetramer.</text>
</comment>
<keyword evidence="11 14" id="KW-0378">Hydrolase</keyword>
<dbReference type="InterPro" id="IPR036412">
    <property type="entry name" value="HAD-like_sf"/>
</dbReference>
<dbReference type="InterPro" id="IPR023214">
    <property type="entry name" value="HAD_sf"/>
</dbReference>
<evidence type="ECO:0000256" key="9">
    <source>
        <dbReference type="ARBA" id="ARBA00022729"/>
    </source>
</evidence>
<dbReference type="GO" id="GO:0030288">
    <property type="term" value="C:outer membrane-bounded periplasmic space"/>
    <property type="evidence" value="ECO:0007669"/>
    <property type="project" value="InterPro"/>
</dbReference>
<evidence type="ECO:0000256" key="10">
    <source>
        <dbReference type="ARBA" id="ARBA00022764"/>
    </source>
</evidence>
<dbReference type="AlphaFoldDB" id="D4F856"/>
<comment type="cofactor">
    <cofactor evidence="2">
        <name>Mg(2+)</name>
        <dbReference type="ChEBI" id="CHEBI:18420"/>
    </cofactor>
</comment>
<keyword evidence="9 13" id="KW-0732">Signal</keyword>
<evidence type="ECO:0000256" key="4">
    <source>
        <dbReference type="ARBA" id="ARBA00007752"/>
    </source>
</evidence>
<keyword evidence="10" id="KW-0574">Periplasm</keyword>
<organism evidence="14 15">
    <name type="scientific">Edwardsiella tarda ATCC 23685</name>
    <dbReference type="NCBI Taxonomy" id="500638"/>
    <lineage>
        <taxon>Bacteria</taxon>
        <taxon>Pseudomonadati</taxon>
        <taxon>Pseudomonadota</taxon>
        <taxon>Gammaproteobacteria</taxon>
        <taxon>Enterobacterales</taxon>
        <taxon>Hafniaceae</taxon>
        <taxon>Edwardsiella</taxon>
    </lineage>
</organism>
<dbReference type="InterPro" id="IPR010025">
    <property type="entry name" value="HAD-SF_ppase_IIIB_AphA"/>
</dbReference>
<gene>
    <name evidence="14" type="primary">aphA</name>
    <name evidence="14" type="ORF">EDWATA_02943</name>
</gene>
<evidence type="ECO:0000256" key="2">
    <source>
        <dbReference type="ARBA" id="ARBA00001946"/>
    </source>
</evidence>
<dbReference type="Pfam" id="PF03767">
    <property type="entry name" value="Acid_phosphat_B"/>
    <property type="match status" value="1"/>
</dbReference>
<feature type="chain" id="PRO_5003057468" description="Class B acid phosphatase" evidence="13">
    <location>
        <begin position="38"/>
        <end position="251"/>
    </location>
</feature>
<dbReference type="InterPro" id="IPR005519">
    <property type="entry name" value="Acid_phosphat_B-like"/>
</dbReference>
<accession>D4F856</accession>
<dbReference type="SFLD" id="SFLDG01127">
    <property type="entry name" value="C1.3:_Acid_Phosphatase_Like"/>
    <property type="match status" value="1"/>
</dbReference>
<evidence type="ECO:0000256" key="1">
    <source>
        <dbReference type="ARBA" id="ARBA00000032"/>
    </source>
</evidence>
<evidence type="ECO:0000313" key="14">
    <source>
        <dbReference type="EMBL" id="EFE22048.1"/>
    </source>
</evidence>
<evidence type="ECO:0000256" key="5">
    <source>
        <dbReference type="ARBA" id="ARBA00011881"/>
    </source>
</evidence>
<evidence type="ECO:0000256" key="6">
    <source>
        <dbReference type="ARBA" id="ARBA00012646"/>
    </source>
</evidence>
<evidence type="ECO:0000256" key="3">
    <source>
        <dbReference type="ARBA" id="ARBA00004418"/>
    </source>
</evidence>
<dbReference type="Gene3D" id="3.40.50.1000">
    <property type="entry name" value="HAD superfamily/HAD-like"/>
    <property type="match status" value="1"/>
</dbReference>
<dbReference type="Proteomes" id="UP000003692">
    <property type="component" value="Unassembled WGS sequence"/>
</dbReference>
<feature type="signal peptide" evidence="13">
    <location>
        <begin position="1"/>
        <end position="37"/>
    </location>
</feature>
<comment type="catalytic activity">
    <reaction evidence="1">
        <text>a phosphate monoester + H2O = an alcohol + phosphate</text>
        <dbReference type="Rhea" id="RHEA:15017"/>
        <dbReference type="ChEBI" id="CHEBI:15377"/>
        <dbReference type="ChEBI" id="CHEBI:30879"/>
        <dbReference type="ChEBI" id="CHEBI:43474"/>
        <dbReference type="ChEBI" id="CHEBI:67140"/>
        <dbReference type="EC" id="3.1.3.2"/>
    </reaction>
</comment>
<comment type="similarity">
    <text evidence="4">Belongs to the class B bacterial acid phosphatase family.</text>
</comment>
<comment type="caution">
    <text evidence="14">The sequence shown here is derived from an EMBL/GenBank/DDBJ whole genome shotgun (WGS) entry which is preliminary data.</text>
</comment>
<dbReference type="NCBIfam" id="TIGR01672">
    <property type="entry name" value="AphA"/>
    <property type="match status" value="1"/>
</dbReference>
<sequence>MPLTLHTEKEIIIMLKKSLISFALVAAGLMCSATTFAQSQPEGSEQGATLTQLTQQYPIHWISIEQIAESLHGKAPISVGFDIDDTLLFSSPVFFHGKQKFSPDSNAYLKNTDFWNAASSSGWDRFSLPKASGRALLAMHLQRGDHVYFITGRPMPTSGKEDLTKILQDDFRIPAAQLNPVIFAGTKHNAKVEYMKQHHITMFYGDSDNDITNARLAGAEGIRVLRPLNSTNQPMPKNGRFGERVVINSQF</sequence>
<comment type="subcellular location">
    <subcellularLocation>
        <location evidence="3">Periplasm</location>
    </subcellularLocation>
</comment>
<proteinExistence type="inferred from homology"/>
<protein>
    <recommendedName>
        <fullName evidence="7">Class B acid phosphatase</fullName>
        <ecNumber evidence="6">3.1.3.2</ecNumber>
    </recommendedName>
</protein>